<dbReference type="FunFam" id="3.90.70.10:FF:000420">
    <property type="entry name" value="Uncharacterized protein"/>
    <property type="match status" value="1"/>
</dbReference>
<comment type="caution">
    <text evidence="3">The sequence shown here is derived from an EMBL/GenBank/DDBJ whole genome shotgun (WGS) entry which is preliminary data.</text>
</comment>
<dbReference type="GO" id="GO:0005829">
    <property type="term" value="C:cytosol"/>
    <property type="evidence" value="ECO:0007669"/>
    <property type="project" value="TreeGrafter"/>
</dbReference>
<sequence>MNNLNGGLDDGECYGLKQEQPKRYVQVSTYSDLYYDLEKMRRFEEGEEIIELNDGLHSEKASQLHAYYSMKWMEYLLELEMELKAYLYDRAVIVPDINQYVNKRLQPMIEVTLDKVLTDSSKLKIQCYINEILLLIQRVCLKIWKEYPQISLALLKRIHQTQCNSFYDSRIKDLSVYIETMNDFYGERLHHRVSSEAEGYDNLQYTEIYNSKTFYPLKGEILEQYRLNQDVFTLSPFQRMQIHYFYKNGGFALLDDAVMNFNLNYLDIFSIFQYLNSFLDKQKFLNYFHHFSFQNLTSKLTEEEIKNSNRDTIKKLIEGIENIFDQFYKSSEKKELIALAEMSVYLQCFRCTALEKRIYGLQQFCDKINTAQSNEFMNQQYSMNEEWYKNDNVLKYIVDNQVFQELFGEKAHFELIKRSFPIIQFLYLHHQLSKDEIFTILRLGKGKHETWDNMISKLLTDLAEILTLEDVDTMIQNIQQNQIDLNGLNFIKSLGRNKYIRQEQEQDSLNLRNNDDNFTKQNDRASGKRKYQQYETDTTESEYNKTETIQQFDNQKAIKLQSHIVEFLLNIVHEQPTTEIGQSAFTIAINLICHQFKQLRIQYLFLGFSNLIAEDQPLPVSNYITVLQKIISSSYPLDEFPNQKEVLKRIQEKYDIKINFLKVMAREKLRIIKKDNKEYLQIIEQLVKFYQFLHQDSKITKSQLMILWKLLVENARCYEERDLFFNWVGDVNKKFLDQEAIELLFISTLKCQVQSQSMLQCLTNLILYFNVQYKVMKLQYDQYTILDADIIGLQVLWKIFKQQEDLGIKLQEFLVRLLRFKQQQSILNKLKQEYLIQLFNQIENPNSLSFIIKLLEEFEGYQLAEQGEKVFVTIDNKCIDAMPPKRQDIQLLSGLMVLQAKQIIGQKLNPSLKADEIDIICRGTLFDDNKTLKDYKVNQKLTFVITKREIMTDEMNAYNNTTNQIGNEYVPPDADERVQEIVNIVQIQDKEFILSVLKEKNWQVENAICDILDRGEQLLQEYQQKNPQSKKQKQIVKQHMDEISFASLISNNYIDQLFLLLNQGNSEQNTKIWSILQMIPRNKQVYELIEQSKLDWYNFLIVDNKYKLQYHLQILKEQLQCDFIEDQDEYEKRRILRESFLFHGGLNLLLFQLDNSIEILIIILDIFQIYFTAYSLSRLMMNQNEFMQLLKLKQAVQQKEEDPRICSLFNIQFQKQEKPNIQGFDEAQLLQNLFFNCGLDVEWDVLLDALIQRMGVEQIYTTILCILYMKPQLLKVQLPINRLVELLASSNEEQRKMTAYFILTLQDIAKKNNVNLSNDILKTLFKGETQYDELYLVIAGLIGQVNDLTFFDTHQLAQQIISLISNRQIIEQRFTENEDKLLQGNLLLLTSLLQVDSNITVDIQFTSYLYQSLFEMNNDYYKYPVYKRKLTRKRAFQLLLQLSQNQSHLVQILSLIQNHHKLKFDIHEVDMDLGIKGTHGFVGLKNLGATCYINSLLQQFYMNKPLRKGILNGQIMITEMKAPLVFDNIAAVDLPVLQRKLTDHTLHQLQLVFIQLQESVKQYINPHQLIKTLKGFDGEVINVLIQQDCNEFFNLITDKLEQDQKFTNQSNLIPQLLGGTLINEIKSLEADCDFRRENEEPFLTVSIDIKHKKCLEEALDLFVKGDVLDGENKYLCEEVQRKIDVQKRQYFKKLPNTFIFHLKRFEFDYNTMLRIKINDYFEFPQEINMFKWTRDSIVENMEIEDQSDYMYILKGVLVHIGSAEGGHYYSFIRDVDQWYEFNDKLICPFKIENLKMECFGGGNNNLSDWGMSNSKNAYILFYEKVKHDIPDQLYVKGTNEELLINQVIGENTDYLKNQLFYAQDYFKFIQNFVQTLQVKTPYTVTQLLSQESNLRELEDLPSFGMVKLFTFFTYEVLLRNKDPQMFQYNIQILGDMYKQEPATNFWFLDLLRNQKQLIVDLLIESSHSEVRNAFGQLIVQSITTIIEYEQNYLFEDTCIGRFLQFYIQVLLVTVKNTLRRGTEYFQVIKNILISNQLLVKYFYQQEYFKQIYQLLQEQVQGVQMITSFKLQQLSTNNVDQPLIVVSDIISKVIMSCRTEIMIEQNEDAPTYLFRGQKNLDIDKYWLKRLLDTDDFKKYILAMIQFQPNLIDMIKHICWKDHNISNQVITQIVSQFLEFLIDWQQLEPLSQTIEALFKMDDNLLEMRLQTFFSEPIKSSSYVKGTSILNAIRSQYEMDKNYSFCMIAILANLATQVDYVAEHFKNNRNQFEFLLFKARDYKNIIFGLYFPIIKIQKSIQQLSAIFEEPEKPIIQITLPKQNSTVQDEPEPEDSDNQVGQLIEQNKNNYTQTKEDSMNNNNPSDRENETDELSE</sequence>
<reference evidence="3" key="1">
    <citation type="submission" date="2021-01" db="EMBL/GenBank/DDBJ databases">
        <authorList>
            <consortium name="Genoscope - CEA"/>
            <person name="William W."/>
        </authorList>
    </citation>
    <scope>NUCLEOTIDE SEQUENCE</scope>
</reference>
<evidence type="ECO:0000256" key="1">
    <source>
        <dbReference type="SAM" id="MobiDB-lite"/>
    </source>
</evidence>
<feature type="domain" description="USP" evidence="2">
    <location>
        <begin position="1482"/>
        <end position="1825"/>
    </location>
</feature>
<dbReference type="PANTHER" id="PTHR24006:SF827">
    <property type="entry name" value="UBIQUITIN CARBOXYL-TERMINAL HYDROLASE 34"/>
    <property type="match status" value="1"/>
</dbReference>
<dbReference type="InterPro" id="IPR028889">
    <property type="entry name" value="USP"/>
</dbReference>
<proteinExistence type="predicted"/>
<evidence type="ECO:0000259" key="2">
    <source>
        <dbReference type="PROSITE" id="PS50235"/>
    </source>
</evidence>
<organism evidence="3 4">
    <name type="scientific">Paramecium sonneborni</name>
    <dbReference type="NCBI Taxonomy" id="65129"/>
    <lineage>
        <taxon>Eukaryota</taxon>
        <taxon>Sar</taxon>
        <taxon>Alveolata</taxon>
        <taxon>Ciliophora</taxon>
        <taxon>Intramacronucleata</taxon>
        <taxon>Oligohymenophorea</taxon>
        <taxon>Peniculida</taxon>
        <taxon>Parameciidae</taxon>
        <taxon>Paramecium</taxon>
    </lineage>
</organism>
<feature type="region of interest" description="Disordered" evidence="1">
    <location>
        <begin position="2317"/>
        <end position="2372"/>
    </location>
</feature>
<dbReference type="OrthoDB" id="303263at2759"/>
<dbReference type="PROSITE" id="PS00973">
    <property type="entry name" value="USP_2"/>
    <property type="match status" value="1"/>
</dbReference>
<accession>A0A8S1RF33</accession>
<protein>
    <recommendedName>
        <fullName evidence="2">USP domain-containing protein</fullName>
    </recommendedName>
</protein>
<feature type="region of interest" description="Disordered" evidence="1">
    <location>
        <begin position="510"/>
        <end position="539"/>
    </location>
</feature>
<dbReference type="Pfam" id="PF00443">
    <property type="entry name" value="UCH"/>
    <property type="match status" value="1"/>
</dbReference>
<evidence type="ECO:0000313" key="4">
    <source>
        <dbReference type="Proteomes" id="UP000692954"/>
    </source>
</evidence>
<feature type="compositionally biased region" description="Basic and acidic residues" evidence="1">
    <location>
        <begin position="513"/>
        <end position="526"/>
    </location>
</feature>
<dbReference type="InterPro" id="IPR001394">
    <property type="entry name" value="Peptidase_C19_UCH"/>
</dbReference>
<evidence type="ECO:0000313" key="3">
    <source>
        <dbReference type="EMBL" id="CAD8125579.1"/>
    </source>
</evidence>
<dbReference type="Proteomes" id="UP000692954">
    <property type="component" value="Unassembled WGS sequence"/>
</dbReference>
<dbReference type="GO" id="GO:0016579">
    <property type="term" value="P:protein deubiquitination"/>
    <property type="evidence" value="ECO:0007669"/>
    <property type="project" value="InterPro"/>
</dbReference>
<dbReference type="InterPro" id="IPR050164">
    <property type="entry name" value="Peptidase_C19"/>
</dbReference>
<dbReference type="PANTHER" id="PTHR24006">
    <property type="entry name" value="UBIQUITIN CARBOXYL-TERMINAL HYDROLASE"/>
    <property type="match status" value="1"/>
</dbReference>
<dbReference type="GO" id="GO:0005634">
    <property type="term" value="C:nucleus"/>
    <property type="evidence" value="ECO:0007669"/>
    <property type="project" value="TreeGrafter"/>
</dbReference>
<gene>
    <name evidence="3" type="ORF">PSON_ATCC_30995.1.T1600041</name>
</gene>
<feature type="compositionally biased region" description="Polar residues" evidence="1">
    <location>
        <begin position="2334"/>
        <end position="2360"/>
    </location>
</feature>
<dbReference type="PROSITE" id="PS50235">
    <property type="entry name" value="USP_3"/>
    <property type="match status" value="1"/>
</dbReference>
<dbReference type="InterPro" id="IPR018200">
    <property type="entry name" value="USP_CS"/>
</dbReference>
<dbReference type="PROSITE" id="PS00972">
    <property type="entry name" value="USP_1"/>
    <property type="match status" value="1"/>
</dbReference>
<dbReference type="EMBL" id="CAJJDN010000160">
    <property type="protein sequence ID" value="CAD8125579.1"/>
    <property type="molecule type" value="Genomic_DNA"/>
</dbReference>
<keyword evidence="4" id="KW-1185">Reference proteome</keyword>
<dbReference type="GO" id="GO:0004843">
    <property type="term" value="F:cysteine-type deubiquitinase activity"/>
    <property type="evidence" value="ECO:0007669"/>
    <property type="project" value="InterPro"/>
</dbReference>
<name>A0A8S1RF33_9CILI</name>